<dbReference type="Gene3D" id="3.40.50.10810">
    <property type="entry name" value="Tandem AAA-ATPase domain"/>
    <property type="match status" value="1"/>
</dbReference>
<keyword evidence="2" id="KW-0479">Metal-binding</keyword>
<keyword evidence="15" id="KW-1185">Reference proteome</keyword>
<feature type="domain" description="Helicase ATP-binding" evidence="12">
    <location>
        <begin position="341"/>
        <end position="519"/>
    </location>
</feature>
<dbReference type="STRING" id="416450.A0A1V6QHF1"/>
<dbReference type="SMART" id="SM00487">
    <property type="entry name" value="DEXDc"/>
    <property type="match status" value="1"/>
</dbReference>
<dbReference type="InterPro" id="IPR027417">
    <property type="entry name" value="P-loop_NTPase"/>
</dbReference>
<dbReference type="InterPro" id="IPR001650">
    <property type="entry name" value="Helicase_C-like"/>
</dbReference>
<dbReference type="GO" id="GO:0006511">
    <property type="term" value="P:ubiquitin-dependent protein catabolic process"/>
    <property type="evidence" value="ECO:0007669"/>
    <property type="project" value="EnsemblFungi"/>
</dbReference>
<dbReference type="PROSITE" id="PS51194">
    <property type="entry name" value="HELICASE_CTER"/>
    <property type="match status" value="1"/>
</dbReference>
<evidence type="ECO:0000256" key="2">
    <source>
        <dbReference type="ARBA" id="ARBA00022723"/>
    </source>
</evidence>
<dbReference type="GO" id="GO:0000113">
    <property type="term" value="C:nucleotide-excision repair factor 4 complex"/>
    <property type="evidence" value="ECO:0007669"/>
    <property type="project" value="EnsemblFungi"/>
</dbReference>
<dbReference type="GO" id="GO:0005524">
    <property type="term" value="F:ATP binding"/>
    <property type="evidence" value="ECO:0007669"/>
    <property type="project" value="UniProtKB-KW"/>
</dbReference>
<dbReference type="PANTHER" id="PTHR45626">
    <property type="entry name" value="TRANSCRIPTION TERMINATION FACTOR 2-RELATED"/>
    <property type="match status" value="1"/>
</dbReference>
<evidence type="ECO:0000256" key="7">
    <source>
        <dbReference type="ARBA" id="ARBA00022833"/>
    </source>
</evidence>
<feature type="compositionally biased region" description="Low complexity" evidence="10">
    <location>
        <begin position="87"/>
        <end position="107"/>
    </location>
</feature>
<dbReference type="SUPFAM" id="SSF57850">
    <property type="entry name" value="RING/U-box"/>
    <property type="match status" value="1"/>
</dbReference>
<dbReference type="InterPro" id="IPR000330">
    <property type="entry name" value="SNF2_N"/>
</dbReference>
<dbReference type="Gene3D" id="3.40.50.300">
    <property type="entry name" value="P-loop containing nucleotide triphosphate hydrolases"/>
    <property type="match status" value="1"/>
</dbReference>
<dbReference type="GO" id="GO:0009411">
    <property type="term" value="P:response to UV"/>
    <property type="evidence" value="ECO:0007669"/>
    <property type="project" value="EnsemblFungi"/>
</dbReference>
<comment type="caution">
    <text evidence="14">The sequence shown here is derived from an EMBL/GenBank/DDBJ whole genome shotgun (WGS) entry which is preliminary data.</text>
</comment>
<dbReference type="InterPro" id="IPR049730">
    <property type="entry name" value="SNF2/RAD54-like_C"/>
</dbReference>
<dbReference type="CDD" id="cd18793">
    <property type="entry name" value="SF2_C_SNF"/>
    <property type="match status" value="1"/>
</dbReference>
<dbReference type="GO" id="GO:0008270">
    <property type="term" value="F:zinc ion binding"/>
    <property type="evidence" value="ECO:0007669"/>
    <property type="project" value="UniProtKB-KW"/>
</dbReference>
<evidence type="ECO:0000256" key="8">
    <source>
        <dbReference type="ARBA" id="ARBA00022840"/>
    </source>
</evidence>
<gene>
    <name evidence="14" type="ORF">PENANT_c003G06530</name>
</gene>
<feature type="domain" description="RING-type" evidence="11">
    <location>
        <begin position="682"/>
        <end position="726"/>
    </location>
</feature>
<reference evidence="15" key="1">
    <citation type="journal article" date="2017" name="Nat. Microbiol.">
        <title>Global analysis of biosynthetic gene clusters reveals vast potential of secondary metabolite production in Penicillium species.</title>
        <authorList>
            <person name="Nielsen J.C."/>
            <person name="Grijseels S."/>
            <person name="Prigent S."/>
            <person name="Ji B."/>
            <person name="Dainat J."/>
            <person name="Nielsen K.F."/>
            <person name="Frisvad J.C."/>
            <person name="Workman M."/>
            <person name="Nielsen J."/>
        </authorList>
    </citation>
    <scope>NUCLEOTIDE SEQUENCE [LARGE SCALE GENOMIC DNA]</scope>
    <source>
        <strain evidence="15">IBT 31811</strain>
    </source>
</reference>
<feature type="domain" description="Helicase C-terminal" evidence="13">
    <location>
        <begin position="764"/>
        <end position="925"/>
    </location>
</feature>
<evidence type="ECO:0000256" key="6">
    <source>
        <dbReference type="ARBA" id="ARBA00022806"/>
    </source>
</evidence>
<dbReference type="CDD" id="cd18008">
    <property type="entry name" value="DEXDc_SHPRH-like"/>
    <property type="match status" value="1"/>
</dbReference>
<feature type="compositionally biased region" description="Polar residues" evidence="10">
    <location>
        <begin position="108"/>
        <end position="119"/>
    </location>
</feature>
<dbReference type="Gene3D" id="3.30.40.10">
    <property type="entry name" value="Zinc/RING finger domain, C3HC4 (zinc finger)"/>
    <property type="match status" value="1"/>
</dbReference>
<dbReference type="InterPro" id="IPR038718">
    <property type="entry name" value="SNF2-like_sf"/>
</dbReference>
<dbReference type="SUPFAM" id="SSF52540">
    <property type="entry name" value="P-loop containing nucleoside triphosphate hydrolases"/>
    <property type="match status" value="2"/>
</dbReference>
<dbReference type="InterPro" id="IPR014001">
    <property type="entry name" value="Helicase_ATP-bd"/>
</dbReference>
<dbReference type="GO" id="GO:0008094">
    <property type="term" value="F:ATP-dependent activity, acting on DNA"/>
    <property type="evidence" value="ECO:0007669"/>
    <property type="project" value="EnsemblFungi"/>
</dbReference>
<dbReference type="GO" id="GO:0016787">
    <property type="term" value="F:hydrolase activity"/>
    <property type="evidence" value="ECO:0007669"/>
    <property type="project" value="UniProtKB-KW"/>
</dbReference>
<dbReference type="SMART" id="SM00490">
    <property type="entry name" value="HELICc"/>
    <property type="match status" value="1"/>
</dbReference>
<evidence type="ECO:0000313" key="15">
    <source>
        <dbReference type="Proteomes" id="UP000191672"/>
    </source>
</evidence>
<dbReference type="InterPro" id="IPR001841">
    <property type="entry name" value="Znf_RING"/>
</dbReference>
<dbReference type="InterPro" id="IPR013083">
    <property type="entry name" value="Znf_RING/FYVE/PHD"/>
</dbReference>
<dbReference type="InterPro" id="IPR017907">
    <property type="entry name" value="Znf_RING_CS"/>
</dbReference>
<keyword evidence="6" id="KW-0347">Helicase</keyword>
<proteinExistence type="inferred from homology"/>
<evidence type="ECO:0000256" key="4">
    <source>
        <dbReference type="ARBA" id="ARBA00022771"/>
    </source>
</evidence>
<keyword evidence="4 9" id="KW-0863">Zinc-finger</keyword>
<dbReference type="AlphaFoldDB" id="A0A1V6QHF1"/>
<dbReference type="SMART" id="SM00184">
    <property type="entry name" value="RING"/>
    <property type="match status" value="1"/>
</dbReference>
<evidence type="ECO:0000259" key="12">
    <source>
        <dbReference type="PROSITE" id="PS51192"/>
    </source>
</evidence>
<keyword evidence="7" id="KW-0862">Zinc</keyword>
<accession>A0A1V6QHF1</accession>
<evidence type="ECO:0000259" key="13">
    <source>
        <dbReference type="PROSITE" id="PS51194"/>
    </source>
</evidence>
<evidence type="ECO:0000256" key="5">
    <source>
        <dbReference type="ARBA" id="ARBA00022801"/>
    </source>
</evidence>
<feature type="compositionally biased region" description="Low complexity" evidence="10">
    <location>
        <begin position="37"/>
        <end position="46"/>
    </location>
</feature>
<dbReference type="PROSITE" id="PS00518">
    <property type="entry name" value="ZF_RING_1"/>
    <property type="match status" value="1"/>
</dbReference>
<feature type="compositionally biased region" description="Polar residues" evidence="10">
    <location>
        <begin position="21"/>
        <end position="32"/>
    </location>
</feature>
<dbReference type="GO" id="GO:0000715">
    <property type="term" value="P:nucleotide-excision repair, DNA damage recognition"/>
    <property type="evidence" value="ECO:0007669"/>
    <property type="project" value="EnsemblFungi"/>
</dbReference>
<dbReference type="GO" id="GO:0008104">
    <property type="term" value="P:intracellular protein localization"/>
    <property type="evidence" value="ECO:0007669"/>
    <property type="project" value="EnsemblFungi"/>
</dbReference>
<evidence type="ECO:0000256" key="10">
    <source>
        <dbReference type="SAM" id="MobiDB-lite"/>
    </source>
</evidence>
<evidence type="ECO:0000256" key="1">
    <source>
        <dbReference type="ARBA" id="ARBA00007025"/>
    </source>
</evidence>
<sequence length="936" mass="106100">MRRSLRPRTTIPDSEDDSHFSETSLRNSSPLRRSQPLRVGGSSLPRSRSRSQRVIQDSEADEADYIDRSDSMAPETPASRNIAVVVSASKNGSLSDSNSRSSSEKLSTGYNTPATSVEATGTKFPARINASDRASQLRSSTLSMGLSSRGTKRSTATRDEDDVREASDAALAHKLQMEEYNQPQKRQKTSRAPTDQDELSSVEGWAAEDDESAMGDKAVSSPLSPEPPGLLEGNHAGPSRYDTTDPFFAPEDPFEEVDSDGYSDQLVDSEEDLPPTWEEQRKARRMAADRKKLEKKHPAIITMWDDLKSRPVIAPEPAKQPASITRKLKPFQLQGLNWMMQQEQTEYRGGLLGDEMGMGKTIQAVSLIMSDFPQPDPTLVLVPPVALMQWVSEIQEYTDGKLKVLVYHNSDPKVKTMTPKDLRKYNVIMISYSSLESIHRKQEKGFTRGQTIVKADSVIHSINYHRLILDEAHSIKQRTTGVAKACFALQANYKWCLSGTPVQNRIGEFFSLLRFLKVRPFACYFCKQCDCEQLQWTADKSGRCTECSHTGFNHISIFNKEILGPITEGRTQVERKAGLEKLRLITDHIMLRRMKQDHTSSMELPPKRITLHNEFFGEIEHDFSRSIMTNTTREFDTYVSRGVMLNNYANIFGLIMQMRQVANHPDLILKKNTQPGFNVAVCCVCDEPAEDAIRSQCRHEFCRQCAKDYIESFQDEQKYVDCPRCHITLSIDLEQPTLAHSEESAKKNSIINRISMENWTSSTKIETLLYELYQERSKSHTPKSIIFSQFTSMLQLVEWRLRHAGFNTVMLDGSMTPAQRQKSIEHFMTKPEVEVFLVSLKAGGVALNLTEASRVFIIDPWWNPAAEWQSADRSHRIGQQRPCVVTRLCIEDSVESRIIQLQEKKANLIRGTLNRDQAQALEKLTPEDMQFLFRGS</sequence>
<evidence type="ECO:0000313" key="14">
    <source>
        <dbReference type="EMBL" id="OQD88659.1"/>
    </source>
</evidence>
<feature type="region of interest" description="Disordered" evidence="10">
    <location>
        <begin position="1"/>
        <end position="261"/>
    </location>
</feature>
<evidence type="ECO:0000259" key="11">
    <source>
        <dbReference type="PROSITE" id="PS50089"/>
    </source>
</evidence>
<dbReference type="PANTHER" id="PTHR45626:SF12">
    <property type="entry name" value="DNA REPAIR PROTEIN RAD16"/>
    <property type="match status" value="1"/>
</dbReference>
<feature type="compositionally biased region" description="Acidic residues" evidence="10">
    <location>
        <begin position="252"/>
        <end position="261"/>
    </location>
</feature>
<comment type="similarity">
    <text evidence="1">Belongs to the SNF2/RAD54 helicase family.</text>
</comment>
<dbReference type="Pfam" id="PF00097">
    <property type="entry name" value="zf-C3HC4"/>
    <property type="match status" value="1"/>
</dbReference>
<dbReference type="InterPro" id="IPR050628">
    <property type="entry name" value="SNF2_RAD54_helicase_TF"/>
</dbReference>
<dbReference type="Pfam" id="PF00271">
    <property type="entry name" value="Helicase_C"/>
    <property type="match status" value="1"/>
</dbReference>
<dbReference type="GO" id="GO:0031463">
    <property type="term" value="C:Cul3-RING ubiquitin ligase complex"/>
    <property type="evidence" value="ECO:0007669"/>
    <property type="project" value="EnsemblFungi"/>
</dbReference>
<evidence type="ECO:0000256" key="9">
    <source>
        <dbReference type="PROSITE-ProRule" id="PRU00175"/>
    </source>
</evidence>
<evidence type="ECO:0000256" key="3">
    <source>
        <dbReference type="ARBA" id="ARBA00022741"/>
    </source>
</evidence>
<protein>
    <submittedName>
        <fullName evidence="14">Uncharacterized protein</fullName>
    </submittedName>
</protein>
<feature type="compositionally biased region" description="Acidic residues" evidence="10">
    <location>
        <begin position="195"/>
        <end position="213"/>
    </location>
</feature>
<dbReference type="GO" id="GO:0004386">
    <property type="term" value="F:helicase activity"/>
    <property type="evidence" value="ECO:0007669"/>
    <property type="project" value="UniProtKB-KW"/>
</dbReference>
<dbReference type="GO" id="GO:0004842">
    <property type="term" value="F:ubiquitin-protein transferase activity"/>
    <property type="evidence" value="ECO:0007669"/>
    <property type="project" value="EnsemblFungi"/>
</dbReference>
<keyword evidence="8" id="KW-0067">ATP-binding</keyword>
<keyword evidence="5" id="KW-0378">Hydrolase</keyword>
<dbReference type="PROSITE" id="PS50089">
    <property type="entry name" value="ZF_RING_2"/>
    <property type="match status" value="1"/>
</dbReference>
<name>A0A1V6QHF1_9EURO</name>
<keyword evidence="3" id="KW-0547">Nucleotide-binding</keyword>
<dbReference type="PROSITE" id="PS51192">
    <property type="entry name" value="HELICASE_ATP_BIND_1"/>
    <property type="match status" value="1"/>
</dbReference>
<organism evidence="14 15">
    <name type="scientific">Penicillium antarcticum</name>
    <dbReference type="NCBI Taxonomy" id="416450"/>
    <lineage>
        <taxon>Eukaryota</taxon>
        <taxon>Fungi</taxon>
        <taxon>Dikarya</taxon>
        <taxon>Ascomycota</taxon>
        <taxon>Pezizomycotina</taxon>
        <taxon>Eurotiomycetes</taxon>
        <taxon>Eurotiomycetidae</taxon>
        <taxon>Eurotiales</taxon>
        <taxon>Aspergillaceae</taxon>
        <taxon>Penicillium</taxon>
    </lineage>
</organism>
<dbReference type="GO" id="GO:0070911">
    <property type="term" value="P:global genome nucleotide-excision repair"/>
    <property type="evidence" value="ECO:0007669"/>
    <property type="project" value="EnsemblFungi"/>
</dbReference>
<dbReference type="InterPro" id="IPR018957">
    <property type="entry name" value="Znf_C3HC4_RING-type"/>
</dbReference>
<dbReference type="Pfam" id="PF00176">
    <property type="entry name" value="SNF2-rel_dom"/>
    <property type="match status" value="1"/>
</dbReference>
<feature type="compositionally biased region" description="Polar residues" evidence="10">
    <location>
        <begin position="132"/>
        <end position="149"/>
    </location>
</feature>
<dbReference type="EMBL" id="MDYN01000003">
    <property type="protein sequence ID" value="OQD88659.1"/>
    <property type="molecule type" value="Genomic_DNA"/>
</dbReference>
<dbReference type="Proteomes" id="UP000191672">
    <property type="component" value="Unassembled WGS sequence"/>
</dbReference>